<evidence type="ECO:0000259" key="8">
    <source>
        <dbReference type="PROSITE" id="PS50928"/>
    </source>
</evidence>
<feature type="transmembrane region" description="Helical" evidence="7">
    <location>
        <begin position="197"/>
        <end position="219"/>
    </location>
</feature>
<keyword evidence="4 7" id="KW-0812">Transmembrane</keyword>
<feature type="transmembrane region" description="Helical" evidence="7">
    <location>
        <begin position="23"/>
        <end position="44"/>
    </location>
</feature>
<evidence type="ECO:0000313" key="9">
    <source>
        <dbReference type="EMBL" id="CAA9494266.1"/>
    </source>
</evidence>
<evidence type="ECO:0000256" key="6">
    <source>
        <dbReference type="ARBA" id="ARBA00023136"/>
    </source>
</evidence>
<dbReference type="Pfam" id="PF00528">
    <property type="entry name" value="BPD_transp_1"/>
    <property type="match status" value="1"/>
</dbReference>
<reference evidence="9" key="1">
    <citation type="submission" date="2020-02" db="EMBL/GenBank/DDBJ databases">
        <authorList>
            <person name="Meier V. D."/>
        </authorList>
    </citation>
    <scope>NUCLEOTIDE SEQUENCE</scope>
    <source>
        <strain evidence="9">AVDCRST_MAG12</strain>
    </source>
</reference>
<dbReference type="SUPFAM" id="SSF161098">
    <property type="entry name" value="MetI-like"/>
    <property type="match status" value="1"/>
</dbReference>
<accession>A0A6J4SKP8</accession>
<keyword evidence="5 7" id="KW-1133">Transmembrane helix</keyword>
<dbReference type="GO" id="GO:0055085">
    <property type="term" value="P:transmembrane transport"/>
    <property type="evidence" value="ECO:0007669"/>
    <property type="project" value="InterPro"/>
</dbReference>
<dbReference type="EMBL" id="CADCVK010000341">
    <property type="protein sequence ID" value="CAA9494266.1"/>
    <property type="molecule type" value="Genomic_DNA"/>
</dbReference>
<feature type="transmembrane region" description="Helical" evidence="7">
    <location>
        <begin position="86"/>
        <end position="110"/>
    </location>
</feature>
<keyword evidence="6 7" id="KW-0472">Membrane</keyword>
<dbReference type="PANTHER" id="PTHR43744:SF12">
    <property type="entry name" value="ABC TRANSPORTER PERMEASE PROTEIN MG189-RELATED"/>
    <property type="match status" value="1"/>
</dbReference>
<comment type="subcellular location">
    <subcellularLocation>
        <location evidence="1 7">Cell membrane</location>
        <topology evidence="1 7">Multi-pass membrane protein</topology>
    </subcellularLocation>
</comment>
<dbReference type="PROSITE" id="PS50928">
    <property type="entry name" value="ABC_TM1"/>
    <property type="match status" value="1"/>
</dbReference>
<feature type="transmembrane region" description="Helical" evidence="7">
    <location>
        <begin position="122"/>
        <end position="143"/>
    </location>
</feature>
<dbReference type="InterPro" id="IPR035906">
    <property type="entry name" value="MetI-like_sf"/>
</dbReference>
<evidence type="ECO:0000256" key="3">
    <source>
        <dbReference type="ARBA" id="ARBA00022475"/>
    </source>
</evidence>
<dbReference type="InterPro" id="IPR000515">
    <property type="entry name" value="MetI-like"/>
</dbReference>
<comment type="similarity">
    <text evidence="7">Belongs to the binding-protein-dependent transport system permease family.</text>
</comment>
<evidence type="ECO:0000256" key="2">
    <source>
        <dbReference type="ARBA" id="ARBA00022448"/>
    </source>
</evidence>
<dbReference type="CDD" id="cd06261">
    <property type="entry name" value="TM_PBP2"/>
    <property type="match status" value="1"/>
</dbReference>
<proteinExistence type="inferred from homology"/>
<dbReference type="Gene3D" id="1.10.3720.10">
    <property type="entry name" value="MetI-like"/>
    <property type="match status" value="1"/>
</dbReference>
<feature type="transmembrane region" description="Helical" evidence="7">
    <location>
        <begin position="155"/>
        <end position="176"/>
    </location>
</feature>
<dbReference type="PANTHER" id="PTHR43744">
    <property type="entry name" value="ABC TRANSPORTER PERMEASE PROTEIN MG189-RELATED-RELATED"/>
    <property type="match status" value="1"/>
</dbReference>
<dbReference type="AlphaFoldDB" id="A0A6J4SKP8"/>
<organism evidence="9">
    <name type="scientific">uncultured Rubrobacteraceae bacterium</name>
    <dbReference type="NCBI Taxonomy" id="349277"/>
    <lineage>
        <taxon>Bacteria</taxon>
        <taxon>Bacillati</taxon>
        <taxon>Actinomycetota</taxon>
        <taxon>Rubrobacteria</taxon>
        <taxon>Rubrobacterales</taxon>
        <taxon>Rubrobacteraceae</taxon>
        <taxon>environmental samples</taxon>
    </lineage>
</organism>
<gene>
    <name evidence="9" type="ORF">AVDCRST_MAG12-2270</name>
</gene>
<protein>
    <submittedName>
        <fullName evidence="9">ABC transporter, permease protein 2 (Cluster 1, maltose/g3p/polyamine/iron)</fullName>
    </submittedName>
</protein>
<evidence type="ECO:0000256" key="7">
    <source>
        <dbReference type="RuleBase" id="RU363032"/>
    </source>
</evidence>
<evidence type="ECO:0000256" key="5">
    <source>
        <dbReference type="ARBA" id="ARBA00022989"/>
    </source>
</evidence>
<evidence type="ECO:0000256" key="4">
    <source>
        <dbReference type="ARBA" id="ARBA00022692"/>
    </source>
</evidence>
<name>A0A6J4SKP8_9ACTN</name>
<feature type="domain" description="ABC transmembrane type-1" evidence="8">
    <location>
        <begin position="87"/>
        <end position="276"/>
    </location>
</feature>
<keyword evidence="2 7" id="KW-0813">Transport</keyword>
<keyword evidence="3" id="KW-1003">Cell membrane</keyword>
<feature type="transmembrane region" description="Helical" evidence="7">
    <location>
        <begin position="255"/>
        <end position="276"/>
    </location>
</feature>
<dbReference type="GO" id="GO:0005886">
    <property type="term" value="C:plasma membrane"/>
    <property type="evidence" value="ECO:0007669"/>
    <property type="project" value="UniProtKB-SubCell"/>
</dbReference>
<sequence>MAQAAARPQETERREPGETLKIALSYVVLGLITLAFVAPLLWMVSTSIKPNFQTTRFPPQWVPTQLSNEGYSALLGANSQAPVFRWFVNSMIAASAQTLLILLTASLAAYALARMSFPGKNLLFGAILATLFIPPVSLIVPNYLIVDMFGWLDTLYAVIVPGAAGAFGVFFLRQFFLSLPLEIEEAALIDGANRFQIFTRVILPLSKAPLATLAILSFLTNWNDFLWPLYVLFNAPNYTLQPALGILQSSYTTNYTIIMAGGVLATVLPLILYLFAQRYIIEGVSRSGLKG</sequence>
<evidence type="ECO:0000256" key="1">
    <source>
        <dbReference type="ARBA" id="ARBA00004651"/>
    </source>
</evidence>